<dbReference type="AlphaFoldDB" id="A0AAU7VNQ4"/>
<dbReference type="InterPro" id="IPR039248">
    <property type="entry name" value="Ptase_RsbX"/>
</dbReference>
<evidence type="ECO:0000313" key="2">
    <source>
        <dbReference type="EMBL" id="XBX75697.1"/>
    </source>
</evidence>
<reference evidence="2" key="2">
    <citation type="submission" date="2024-06" db="EMBL/GenBank/DDBJ databases">
        <authorList>
            <person name="Petrova K.O."/>
            <person name="Toshchakov S.V."/>
            <person name="Boltjanskaja Y.V."/>
            <person name="Kevbrin V."/>
        </authorList>
    </citation>
    <scope>NUCLEOTIDE SEQUENCE</scope>
    <source>
        <strain evidence="2">Z-910T</strain>
    </source>
</reference>
<dbReference type="InterPro" id="IPR001932">
    <property type="entry name" value="PPM-type_phosphatase-like_dom"/>
</dbReference>
<dbReference type="EMBL" id="CP158367">
    <property type="protein sequence ID" value="XBX75697.1"/>
    <property type="molecule type" value="Genomic_DNA"/>
</dbReference>
<evidence type="ECO:0000259" key="1">
    <source>
        <dbReference type="SMART" id="SM00331"/>
    </source>
</evidence>
<protein>
    <submittedName>
        <fullName evidence="2">SpoIIE family protein phosphatase</fullName>
    </submittedName>
</protein>
<sequence>MQVDIAIAKANKHTMSVGGDSAEIVERPLGGVTGVVVDGQGSGKSAKLISNLIVGKISTLLADGARDGAIARAVQDYLFTIKGGKVSATLNMISVALDTNSLVISRSGHCPVYMVAQGQECIYDKKTKPLGFYKFSKPQVVELPLIEGTKLITFSDGLFSAGKKYGKTIGNKEILDVLQKDLSAYEMANSLVDLAMELDKGRPNDDTTVMAFNITGSKRKIRRVSASYPL</sequence>
<gene>
    <name evidence="2" type="ORF">PRVXT_000850</name>
</gene>
<dbReference type="PANTHER" id="PTHR35801:SF1">
    <property type="entry name" value="PHOSPHOSERINE PHOSPHATASE RSBX"/>
    <property type="match status" value="1"/>
</dbReference>
<reference evidence="2" key="1">
    <citation type="journal article" date="2013" name="Extremophiles">
        <title>Proteinivorax tanatarense gen. nov., sp. nov., an anaerobic, haloalkaliphilic, proteolytic bacterium isolated from a decaying algal bloom, and proposal of Proteinivoraceae fam. nov.</title>
        <authorList>
            <person name="Kevbrin V."/>
            <person name="Boltyanskaya Y."/>
            <person name="Zhilina T."/>
            <person name="Kolganova T."/>
            <person name="Lavrentjeva E."/>
            <person name="Kuznetsov B."/>
        </authorList>
    </citation>
    <scope>NUCLEOTIDE SEQUENCE</scope>
    <source>
        <strain evidence="2">Z-910T</strain>
    </source>
</reference>
<accession>A0AAU7VNQ4</accession>
<organism evidence="2">
    <name type="scientific">Proteinivorax tanatarense</name>
    <dbReference type="NCBI Taxonomy" id="1260629"/>
    <lineage>
        <taxon>Bacteria</taxon>
        <taxon>Bacillati</taxon>
        <taxon>Bacillota</taxon>
        <taxon>Clostridia</taxon>
        <taxon>Eubacteriales</taxon>
        <taxon>Proteinivoracaceae</taxon>
        <taxon>Proteinivorax</taxon>
    </lineage>
</organism>
<dbReference type="Gene3D" id="3.60.40.10">
    <property type="entry name" value="PPM-type phosphatase domain"/>
    <property type="match status" value="1"/>
</dbReference>
<dbReference type="SUPFAM" id="SSF81606">
    <property type="entry name" value="PP2C-like"/>
    <property type="match status" value="1"/>
</dbReference>
<dbReference type="Pfam" id="PF07228">
    <property type="entry name" value="SpoIIE"/>
    <property type="match status" value="1"/>
</dbReference>
<dbReference type="InterPro" id="IPR036457">
    <property type="entry name" value="PPM-type-like_dom_sf"/>
</dbReference>
<feature type="domain" description="PPM-type phosphatase" evidence="1">
    <location>
        <begin position="2"/>
        <end position="214"/>
    </location>
</feature>
<proteinExistence type="predicted"/>
<dbReference type="PANTHER" id="PTHR35801">
    <property type="entry name" value="PHOSPHOSERINE PHOSPHATASE RSBX"/>
    <property type="match status" value="1"/>
</dbReference>
<dbReference type="SMART" id="SM00331">
    <property type="entry name" value="PP2C_SIG"/>
    <property type="match status" value="1"/>
</dbReference>
<dbReference type="RefSeq" id="WP_350344437.1">
    <property type="nucleotide sequence ID" value="NZ_CP158367.1"/>
</dbReference>
<name>A0AAU7VNQ4_9FIRM</name>